<feature type="transmembrane region" description="Helical" evidence="1">
    <location>
        <begin position="57"/>
        <end position="77"/>
    </location>
</feature>
<dbReference type="Proteomes" id="UP001596074">
    <property type="component" value="Unassembled WGS sequence"/>
</dbReference>
<keyword evidence="1" id="KW-0812">Transmembrane</keyword>
<proteinExistence type="predicted"/>
<organism evidence="2 3">
    <name type="scientific">Actinomadura rugatobispora</name>
    <dbReference type="NCBI Taxonomy" id="1994"/>
    <lineage>
        <taxon>Bacteria</taxon>
        <taxon>Bacillati</taxon>
        <taxon>Actinomycetota</taxon>
        <taxon>Actinomycetes</taxon>
        <taxon>Streptosporangiales</taxon>
        <taxon>Thermomonosporaceae</taxon>
        <taxon>Actinomadura</taxon>
    </lineage>
</organism>
<gene>
    <name evidence="2" type="ORF">ACFPZN_19410</name>
</gene>
<comment type="caution">
    <text evidence="2">The sequence shown here is derived from an EMBL/GenBank/DDBJ whole genome shotgun (WGS) entry which is preliminary data.</text>
</comment>
<name>A0ABW1A3W7_9ACTN</name>
<dbReference type="RefSeq" id="WP_378283420.1">
    <property type="nucleotide sequence ID" value="NZ_JBHSON010000025.1"/>
</dbReference>
<reference evidence="3" key="1">
    <citation type="journal article" date="2019" name="Int. J. Syst. Evol. Microbiol.">
        <title>The Global Catalogue of Microorganisms (GCM) 10K type strain sequencing project: providing services to taxonomists for standard genome sequencing and annotation.</title>
        <authorList>
            <consortium name="The Broad Institute Genomics Platform"/>
            <consortium name="The Broad Institute Genome Sequencing Center for Infectious Disease"/>
            <person name="Wu L."/>
            <person name="Ma J."/>
        </authorList>
    </citation>
    <scope>NUCLEOTIDE SEQUENCE [LARGE SCALE GENOMIC DNA]</scope>
    <source>
        <strain evidence="3">KCTC 42087</strain>
    </source>
</reference>
<evidence type="ECO:0000256" key="1">
    <source>
        <dbReference type="SAM" id="Phobius"/>
    </source>
</evidence>
<keyword evidence="1" id="KW-0472">Membrane</keyword>
<feature type="transmembrane region" description="Helical" evidence="1">
    <location>
        <begin position="98"/>
        <end position="119"/>
    </location>
</feature>
<evidence type="ECO:0000313" key="2">
    <source>
        <dbReference type="EMBL" id="MFC5747800.1"/>
    </source>
</evidence>
<keyword evidence="3" id="KW-1185">Reference proteome</keyword>
<protein>
    <submittedName>
        <fullName evidence="2">Uncharacterized protein</fullName>
    </submittedName>
</protein>
<evidence type="ECO:0000313" key="3">
    <source>
        <dbReference type="Proteomes" id="UP001596074"/>
    </source>
</evidence>
<feature type="transmembrane region" description="Helical" evidence="1">
    <location>
        <begin position="15"/>
        <end position="37"/>
    </location>
</feature>
<sequence>MSNELVVAPSPPKRIVWAAYAVPLCVLPSALWRLALVAGLFDEDEVHPIGGSLAEQIYVPSLSVVSMVLALLTLGLVQPWGEALPRWIPLLGGRRVPPMAAVVPAVAGSICIFGLYAYLLLNNIFDWVDQGPVVIGGEQPIPPPSGLAGQLEVICYAPLLAWAPLLMVVTVDYHRRRSCDRRVAPAGV</sequence>
<keyword evidence="1" id="KW-1133">Transmembrane helix</keyword>
<accession>A0ABW1A3W7</accession>
<dbReference type="EMBL" id="JBHSON010000025">
    <property type="protein sequence ID" value="MFC5747800.1"/>
    <property type="molecule type" value="Genomic_DNA"/>
</dbReference>